<evidence type="ECO:0000256" key="7">
    <source>
        <dbReference type="ARBA" id="ARBA00022840"/>
    </source>
</evidence>
<evidence type="ECO:0000256" key="13">
    <source>
        <dbReference type="SAM" id="Phobius"/>
    </source>
</evidence>
<feature type="compositionally biased region" description="Polar residues" evidence="12">
    <location>
        <begin position="116"/>
        <end position="127"/>
    </location>
</feature>
<feature type="region of interest" description="Disordered" evidence="12">
    <location>
        <begin position="462"/>
        <end position="484"/>
    </location>
</feature>
<protein>
    <recommendedName>
        <fullName evidence="3">adenylate cyclase</fullName>
        <ecNumber evidence="3">4.6.1.1</ecNumber>
    </recommendedName>
</protein>
<dbReference type="Pfam" id="PF06327">
    <property type="entry name" value="Adcy_cons_dom"/>
    <property type="match status" value="1"/>
</dbReference>
<evidence type="ECO:0000256" key="6">
    <source>
        <dbReference type="ARBA" id="ARBA00022741"/>
    </source>
</evidence>
<feature type="transmembrane region" description="Helical" evidence="13">
    <location>
        <begin position="1322"/>
        <end position="1342"/>
    </location>
</feature>
<dbReference type="InterPro" id="IPR009398">
    <property type="entry name" value="Adcy_conserved_dom"/>
</dbReference>
<evidence type="ECO:0000256" key="4">
    <source>
        <dbReference type="ARBA" id="ARBA00022692"/>
    </source>
</evidence>
<accession>A0ABP0FZQ0</accession>
<feature type="region of interest" description="Disordered" evidence="12">
    <location>
        <begin position="1475"/>
        <end position="1523"/>
    </location>
</feature>
<sequence>MLSRFFYNEQKRNGNGESFLSLLGADMEESSVPEDSEHQEPASIELTDITETARKYSSVNLPIKRSSQIPKKDDFQTSSEGGLQFYAERSSVDDGSRSSSDQHQRSGADSGVGSETFENSKPSENTTPTPPEDGSKNVEKGIHESIHSSTANADEYKQKRQSINRNRFKSMIKASENQSPNRWQNAMRLLATSQQILPALEPEKVAVHSDTHKKVNRDIFRRRKTETDSPSPGHPVPAQQSPNTLSVDARVRVSPKLESSNDNTWSKFPLSDEANDEKQHKLGRISRGIIFPTLFNEFKPKALDELYHRYFLGEKKSLQISFTCISIMIKAFILVLTASVGRLSLGAGLMYGIPTLIYLFVVFAIIFTTSSYNKKSYIYLRVYGIIIWLCMTGYDQAAVFVTSQAERSSVAHLSEGIAYLIFIVYTTYTMLTLPLAWAALCSIVTTIAHIISRAVTLELNSTSPTKSSSRYADGPTETSLPNGNDISASVKLVARSVSAEDPVSGRTNTSDVTNDYSDTSMLGSQLAALILIMLCIHVIGVWTSFLMDRSRRDTFAETRQCIQARIRLERENHNQERLILSVIPRFIALQMINDISSDDASSSQVYRAGGFVSNLRRSRNNRIYIQKYDNVSILFADVKGFTELSTVLSPQELVSTLNELFARFDGSAQRHNCLRIKILGDCYYCVAGLPEPRSDHAHSCVEMALEMIDSIRHVRSLYNRNIDMRIGIHTGSVLCGVIGHHKWQFDIWSSDVDLANHMEAGGIPGRVHITDATYRCLGSDYEVEPGLGSTRNQYLKEKNVTTYLIVDRIKRFSSVGVTSARRSEEISTADYEISRPISARTGPKTASNRDLLHPSNSTNDFFTASPHDVAVKSQTDNGSDVTHPNYVCTLRGNGHYQAHFDENNKTSTILESVSKPSPADRFRRWLAAKTMKDTVTVFEKNRVKNDCTTTNRISATKSVEEPYSESDLYNDSDVFTPISASGRSTPLPNRLNCPTPVVEVSEVSSEVGPSKGHRRRPKRLFLSDSGWRPEMPFENILHTPNMHRNKAKANQIRSSFSLLPRKLTIAPSRRNDYDEINARLEQDIISHSGNMLRQKHINDVTVKFREDRLERQYSILRDEVFKSNLLLAFIIMISILIVQFLVPPTVYYLVGVNLFIFAILGLLTVAEEYAKLPRILRAMSLYIHETQLLRYSIMVIVVVINLGSAVASMAACAKSAQSPSHFTVRNVTCVQDDVSVTSQISYYSLPGNAACNYPSFFYLNGVMAVVSCAVFLRVHNLLKLITLLLVCITYAVLMASNFMFLFVNHEKKVLLQEDPCADTNNLWLRTVIELVFLYMFAGILYYQGRRVEYTTKLDFLRKIQAKEEVSGMKSLQGHNYQLLRNILPEHVARHFLGKHKRHEELYSQAHSCAGIMFASIVNFSDYFSRMEETEQGEQCLKLLNEIIFDIDNLISQERFLCLEKIKTIGSTYMAASGLTPHKAPHPVSKEDSQQASGQGCKQIDATPEKETPMDSKRSGRFSTSPESLPRRDVSHLCMLAHLALLLKRVIDDINVHSSQNFRIRIGIAYGPVVAGVIGAKKPQYDIWGRAVNLASRMDSTGLPETIQVPEDLYQVLKGRGFTFKYRDETWVKGIGKIRTYFLTGCTEEAARRAGIDRAMSALGTVFGADGNLVLGEAPSKQGHHSLAHVVYSLVQANNRQKRYGNATQEDEHVA</sequence>
<evidence type="ECO:0000256" key="9">
    <source>
        <dbReference type="ARBA" id="ARBA00022989"/>
    </source>
</evidence>
<feature type="region of interest" description="Disordered" evidence="12">
    <location>
        <begin position="14"/>
        <end position="159"/>
    </location>
</feature>
<feature type="transmembrane region" description="Helical" evidence="13">
    <location>
        <begin position="318"/>
        <end position="339"/>
    </location>
</feature>
<keyword evidence="9 13" id="KW-1133">Transmembrane helix</keyword>
<feature type="compositionally biased region" description="Basic and acidic residues" evidence="12">
    <location>
        <begin position="207"/>
        <end position="219"/>
    </location>
</feature>
<evidence type="ECO:0000256" key="3">
    <source>
        <dbReference type="ARBA" id="ARBA00012201"/>
    </source>
</evidence>
<keyword evidence="4 13" id="KW-0812">Transmembrane</keyword>
<dbReference type="InterPro" id="IPR032628">
    <property type="entry name" value="AC_N"/>
</dbReference>
<reference evidence="15 16" key="1">
    <citation type="submission" date="2024-02" db="EMBL/GenBank/DDBJ databases">
        <authorList>
            <person name="Daric V."/>
            <person name="Darras S."/>
        </authorList>
    </citation>
    <scope>NUCLEOTIDE SEQUENCE [LARGE SCALE GENOMIC DNA]</scope>
</reference>
<dbReference type="EMBL" id="CAWYQH010000097">
    <property type="protein sequence ID" value="CAK8684123.1"/>
    <property type="molecule type" value="Genomic_DNA"/>
</dbReference>
<evidence type="ECO:0000256" key="1">
    <source>
        <dbReference type="ARBA" id="ARBA00001593"/>
    </source>
</evidence>
<evidence type="ECO:0000259" key="14">
    <source>
        <dbReference type="PROSITE" id="PS50125"/>
    </source>
</evidence>
<evidence type="ECO:0000256" key="10">
    <source>
        <dbReference type="ARBA" id="ARBA00023136"/>
    </source>
</evidence>
<keyword evidence="7" id="KW-0067">ATP-binding</keyword>
<dbReference type="InterPro" id="IPR001054">
    <property type="entry name" value="A/G_cyclase"/>
</dbReference>
<keyword evidence="11" id="KW-0456">Lyase</keyword>
<dbReference type="Proteomes" id="UP001642483">
    <property type="component" value="Unassembled WGS sequence"/>
</dbReference>
<feature type="transmembrane region" description="Helical" evidence="13">
    <location>
        <begin position="378"/>
        <end position="397"/>
    </location>
</feature>
<evidence type="ECO:0000256" key="2">
    <source>
        <dbReference type="ARBA" id="ARBA00004141"/>
    </source>
</evidence>
<feature type="compositionally biased region" description="Polar residues" evidence="12">
    <location>
        <begin position="55"/>
        <end position="69"/>
    </location>
</feature>
<comment type="caution">
    <text evidence="15">The sequence shown here is derived from an EMBL/GenBank/DDBJ whole genome shotgun (WGS) entry which is preliminary data.</text>
</comment>
<feature type="compositionally biased region" description="Basic and acidic residues" evidence="12">
    <location>
        <begin position="1502"/>
        <end position="1513"/>
    </location>
</feature>
<evidence type="ECO:0000313" key="15">
    <source>
        <dbReference type="EMBL" id="CAK8684123.1"/>
    </source>
</evidence>
<feature type="transmembrane region" description="Helical" evidence="13">
    <location>
        <begin position="526"/>
        <end position="547"/>
    </location>
</feature>
<evidence type="ECO:0000256" key="11">
    <source>
        <dbReference type="ARBA" id="ARBA00023239"/>
    </source>
</evidence>
<feature type="transmembrane region" description="Helical" evidence="13">
    <location>
        <begin position="1125"/>
        <end position="1142"/>
    </location>
</feature>
<keyword evidence="8" id="KW-0460">Magnesium</keyword>
<keyword evidence="5" id="KW-0479">Metal-binding</keyword>
<feature type="transmembrane region" description="Helical" evidence="13">
    <location>
        <begin position="1281"/>
        <end position="1302"/>
    </location>
</feature>
<dbReference type="SUPFAM" id="SSF55073">
    <property type="entry name" value="Nucleotide cyclase"/>
    <property type="match status" value="2"/>
</dbReference>
<dbReference type="PANTHER" id="PTHR45627">
    <property type="entry name" value="ADENYLATE CYCLASE TYPE 1"/>
    <property type="match status" value="1"/>
</dbReference>
<feature type="transmembrane region" description="Helical" evidence="13">
    <location>
        <begin position="1148"/>
        <end position="1167"/>
    </location>
</feature>
<gene>
    <name evidence="15" type="ORF">CVLEPA_LOCUS15124</name>
</gene>
<dbReference type="Pfam" id="PF00211">
    <property type="entry name" value="Guanylate_cyc"/>
    <property type="match status" value="2"/>
</dbReference>
<comment type="subcellular location">
    <subcellularLocation>
        <location evidence="2">Membrane</location>
        <topology evidence="2">Multi-pass membrane protein</topology>
    </subcellularLocation>
</comment>
<name>A0ABP0FZQ0_CLALP</name>
<dbReference type="SMART" id="SM00044">
    <property type="entry name" value="CYCc"/>
    <property type="match status" value="2"/>
</dbReference>
<feature type="transmembrane region" description="Helical" evidence="13">
    <location>
        <begin position="345"/>
        <end position="366"/>
    </location>
</feature>
<feature type="transmembrane region" description="Helical" evidence="13">
    <location>
        <begin position="409"/>
        <end position="428"/>
    </location>
</feature>
<organism evidence="15 16">
    <name type="scientific">Clavelina lepadiformis</name>
    <name type="common">Light-bulb sea squirt</name>
    <name type="synonym">Ascidia lepadiformis</name>
    <dbReference type="NCBI Taxonomy" id="159417"/>
    <lineage>
        <taxon>Eukaryota</taxon>
        <taxon>Metazoa</taxon>
        <taxon>Chordata</taxon>
        <taxon>Tunicata</taxon>
        <taxon>Ascidiacea</taxon>
        <taxon>Aplousobranchia</taxon>
        <taxon>Clavelinidae</taxon>
        <taxon>Clavelina</taxon>
    </lineage>
</organism>
<evidence type="ECO:0000313" key="16">
    <source>
        <dbReference type="Proteomes" id="UP001642483"/>
    </source>
</evidence>
<dbReference type="CDD" id="cd07302">
    <property type="entry name" value="CHD"/>
    <property type="match status" value="2"/>
</dbReference>
<evidence type="ECO:0000256" key="8">
    <source>
        <dbReference type="ARBA" id="ARBA00022842"/>
    </source>
</evidence>
<keyword evidence="16" id="KW-1185">Reference proteome</keyword>
<feature type="transmembrane region" description="Helical" evidence="13">
    <location>
        <begin position="1255"/>
        <end position="1274"/>
    </location>
</feature>
<dbReference type="PANTHER" id="PTHR45627:SF1">
    <property type="entry name" value="ADENYLATE CYCLASE TYPE 8"/>
    <property type="match status" value="1"/>
</dbReference>
<dbReference type="InterPro" id="IPR029787">
    <property type="entry name" value="Nucleotide_cyclase"/>
</dbReference>
<feature type="compositionally biased region" description="Basic and acidic residues" evidence="12">
    <location>
        <begin position="133"/>
        <end position="146"/>
    </location>
</feature>
<feature type="domain" description="Guanylate cyclase" evidence="14">
    <location>
        <begin position="1410"/>
        <end position="1594"/>
    </location>
</feature>
<dbReference type="Gene3D" id="3.30.70.1230">
    <property type="entry name" value="Nucleotide cyclase"/>
    <property type="match status" value="2"/>
</dbReference>
<feature type="region of interest" description="Disordered" evidence="12">
    <location>
        <begin position="207"/>
        <end position="246"/>
    </location>
</feature>
<proteinExistence type="predicted"/>
<feature type="domain" description="Guanylate cyclase" evidence="14">
    <location>
        <begin position="632"/>
        <end position="759"/>
    </location>
</feature>
<dbReference type="PROSITE" id="PS50125">
    <property type="entry name" value="GUANYLATE_CYCLASE_2"/>
    <property type="match status" value="2"/>
</dbReference>
<evidence type="ECO:0000256" key="5">
    <source>
        <dbReference type="ARBA" id="ARBA00022723"/>
    </source>
</evidence>
<feature type="compositionally biased region" description="Basic and acidic residues" evidence="12">
    <location>
        <begin position="90"/>
        <end position="106"/>
    </location>
</feature>
<feature type="transmembrane region" description="Helical" evidence="13">
    <location>
        <begin position="1188"/>
        <end position="1211"/>
    </location>
</feature>
<dbReference type="Pfam" id="PF16214">
    <property type="entry name" value="AC_N"/>
    <property type="match status" value="2"/>
</dbReference>
<comment type="catalytic activity">
    <reaction evidence="1">
        <text>ATP = 3',5'-cyclic AMP + diphosphate</text>
        <dbReference type="Rhea" id="RHEA:15389"/>
        <dbReference type="ChEBI" id="CHEBI:30616"/>
        <dbReference type="ChEBI" id="CHEBI:33019"/>
        <dbReference type="ChEBI" id="CHEBI:58165"/>
        <dbReference type="EC" id="4.6.1.1"/>
    </reaction>
</comment>
<keyword evidence="10 13" id="KW-0472">Membrane</keyword>
<evidence type="ECO:0000256" key="12">
    <source>
        <dbReference type="SAM" id="MobiDB-lite"/>
    </source>
</evidence>
<dbReference type="EC" id="4.6.1.1" evidence="3"/>
<keyword evidence="6" id="KW-0547">Nucleotide-binding</keyword>